<evidence type="ECO:0000313" key="1">
    <source>
        <dbReference type="EMBL" id="ALF18421.1"/>
    </source>
</evidence>
<dbReference type="InterPro" id="IPR019043">
    <property type="entry name" value="Restrct_endonuc_II_HindIII"/>
</dbReference>
<proteinExistence type="predicted"/>
<evidence type="ECO:0008006" key="3">
    <source>
        <dbReference type="Google" id="ProtNLM"/>
    </source>
</evidence>
<gene>
    <name evidence="1" type="ORF">RN98_09620</name>
</gene>
<dbReference type="Proteomes" id="UP000063147">
    <property type="component" value="Chromosome"/>
</dbReference>
<protein>
    <recommendedName>
        <fullName evidence="3">HindIII family type II restriction endonuclease</fullName>
    </recommendedName>
</protein>
<dbReference type="OrthoDB" id="977705at2"/>
<accession>A0A0M4RYI1</accession>
<evidence type="ECO:0000313" key="2">
    <source>
        <dbReference type="Proteomes" id="UP000063147"/>
    </source>
</evidence>
<sequence length="300" mass="35141">MNDIFENLLEKIKMLSNKDNSFIENSNEINEFIKNINKSELIILLKEVGAIPESIEHDSTEEKLFSKASDSILSRAFIEIGLKSKVLTERADSADVIVESIFYNYTLVADAKAFRMSRTAKNQKDFKIKALSSWKGEDNDYAVLCSPYFQYPLGKSQIYKQALEENVCLFSWEYFIFLIENNVKENEKFSFEPLWNFSNNYKINGSIEESKNSFISDFNNRILEIIKVKKIDKTFNEILNKQIRSLINRGEIEKNFWKEEENRINSLSHKEAIEELIKVKKLNNKIKQIDKYIGDLKKYV</sequence>
<dbReference type="RefSeq" id="WP_060676593.1">
    <property type="nucleotide sequence ID" value="NZ_CP012713.1"/>
</dbReference>
<dbReference type="Gene3D" id="3.40.91.70">
    <property type="entry name" value="Type II restriction endonuclease, HindIII"/>
    <property type="match status" value="1"/>
</dbReference>
<dbReference type="PATRIC" id="fig|76859.3.peg.1944"/>
<reference evidence="1 2" key="1">
    <citation type="submission" date="2015-09" db="EMBL/GenBank/DDBJ databases">
        <authorList>
            <person name="Jackson K.R."/>
            <person name="Lunt B.L."/>
            <person name="Fisher J.N.B."/>
            <person name="Gardner A.V."/>
            <person name="Bailey M.E."/>
            <person name="Deus L.M."/>
            <person name="Earl A.S."/>
            <person name="Gibby P.D."/>
            <person name="Hartmann K.A."/>
            <person name="Liu J.E."/>
            <person name="Manci A.M."/>
            <person name="Nielsen D.A."/>
            <person name="Solomon M.B."/>
            <person name="Breakwell D.P."/>
            <person name="Burnett S.H."/>
            <person name="Grose J.H."/>
        </authorList>
    </citation>
    <scope>NUCLEOTIDE SEQUENCE [LARGE SCALE GENOMIC DNA]</scope>
    <source>
        <strain evidence="1 2">KCOM 1279</strain>
    </source>
</reference>
<name>A0A0M4RYI1_9FUSO</name>
<dbReference type="EMBL" id="CP012713">
    <property type="protein sequence ID" value="ALF18421.1"/>
    <property type="molecule type" value="Genomic_DNA"/>
</dbReference>
<organism evidence="1">
    <name type="scientific">Fusobacterium animalis</name>
    <dbReference type="NCBI Taxonomy" id="76859"/>
    <lineage>
        <taxon>Bacteria</taxon>
        <taxon>Fusobacteriati</taxon>
        <taxon>Fusobacteriota</taxon>
        <taxon>Fusobacteriia</taxon>
        <taxon>Fusobacteriales</taxon>
        <taxon>Fusobacteriaceae</taxon>
        <taxon>Fusobacterium</taxon>
    </lineage>
</organism>
<dbReference type="AlphaFoldDB" id="A0A0M4RYI1"/>
<dbReference type="Gene3D" id="6.10.250.1510">
    <property type="match status" value="1"/>
</dbReference>
<dbReference type="Pfam" id="PF09518">
    <property type="entry name" value="RE_HindIII"/>
    <property type="match status" value="1"/>
</dbReference>
<dbReference type="InterPro" id="IPR038373">
    <property type="entry name" value="Restrct_endonuc_II_HindIII_sf"/>
</dbReference>